<comment type="caution">
    <text evidence="2">The sequence shown here is derived from an EMBL/GenBank/DDBJ whole genome shotgun (WGS) entry which is preliminary data.</text>
</comment>
<evidence type="ECO:0000256" key="1">
    <source>
        <dbReference type="SAM" id="MobiDB-lite"/>
    </source>
</evidence>
<dbReference type="VEuPathDB" id="GiardiaDB:DHA2_151797"/>
<sequence>MLLVLQMTPRWTEASPQVCGADEWTSSHITEPDALHRMSVDTVSSWMTDHPQERTAIHEQRANQGRTSSSTPAHRSTPSASTNAYYDSRIEAYEECTLQSYSGPMTRFMRRRRGTRGTGRHPGSWGAIFVVEHQHQGHVETRSPRLMQGSRQRVPT</sequence>
<name>V6THD8_GIAIN</name>
<gene>
    <name evidence="2" type="ORF">DHA2_151797</name>
</gene>
<dbReference type="Proteomes" id="UP000018320">
    <property type="component" value="Unassembled WGS sequence"/>
</dbReference>
<organism evidence="2 3">
    <name type="scientific">Giardia intestinalis</name>
    <name type="common">Giardia lamblia</name>
    <dbReference type="NCBI Taxonomy" id="5741"/>
    <lineage>
        <taxon>Eukaryota</taxon>
        <taxon>Metamonada</taxon>
        <taxon>Diplomonadida</taxon>
        <taxon>Hexamitidae</taxon>
        <taxon>Giardiinae</taxon>
        <taxon>Giardia</taxon>
    </lineage>
</organism>
<accession>V6THD8</accession>
<evidence type="ECO:0000313" key="2">
    <source>
        <dbReference type="EMBL" id="ESU36340.1"/>
    </source>
</evidence>
<reference evidence="2 3" key="2">
    <citation type="journal article" date="2013" name="Genome Biol. Evol.">
        <title>Genome sequencing of Giardia lamblia genotypes A2 and B isolates (DH and GS) and comparative analysis with the genomes of genotypes A1 and E (WB and Pig).</title>
        <authorList>
            <person name="Adam R.D."/>
            <person name="Dahlstrom E.W."/>
            <person name="Martens C.A."/>
            <person name="Bruno D.P."/>
            <person name="Barbian K.D."/>
            <person name="Ricklefs S.M."/>
            <person name="Hernandez M.M."/>
            <person name="Narla N.P."/>
            <person name="Patel R.B."/>
            <person name="Porcella S.F."/>
            <person name="Nash T.E."/>
        </authorList>
    </citation>
    <scope>NUCLEOTIDE SEQUENCE [LARGE SCALE GENOMIC DNA]</scope>
    <source>
        <strain evidence="2 3">DH</strain>
    </source>
</reference>
<dbReference type="AlphaFoldDB" id="V6THD8"/>
<proteinExistence type="predicted"/>
<evidence type="ECO:0000313" key="3">
    <source>
        <dbReference type="Proteomes" id="UP000018320"/>
    </source>
</evidence>
<reference evidence="3" key="1">
    <citation type="submission" date="2012-02" db="EMBL/GenBank/DDBJ databases">
        <title>Genome sequencing of Giardia lamblia Genotypes A2 and B isolates (DH and GS) and comparative analysis with the genomes of Genotypes A1 and E (WB and Pig).</title>
        <authorList>
            <person name="Adam R."/>
            <person name="Dahlstrom E."/>
            <person name="Martens C."/>
            <person name="Bruno D."/>
            <person name="Barbian K."/>
            <person name="Porcella S.F."/>
            <person name="Nash T."/>
        </authorList>
    </citation>
    <scope>NUCLEOTIDE SEQUENCE</scope>
    <source>
        <strain evidence="3">DH</strain>
    </source>
</reference>
<protein>
    <submittedName>
        <fullName evidence="2">Uncharacterized protein</fullName>
    </submittedName>
</protein>
<feature type="region of interest" description="Disordered" evidence="1">
    <location>
        <begin position="56"/>
        <end position="82"/>
    </location>
</feature>
<dbReference type="EMBL" id="AHGT01000049">
    <property type="protein sequence ID" value="ESU36340.1"/>
    <property type="molecule type" value="Genomic_DNA"/>
</dbReference>
<feature type="compositionally biased region" description="Polar residues" evidence="1">
    <location>
        <begin position="62"/>
        <end position="82"/>
    </location>
</feature>